<dbReference type="Pfam" id="PF01823">
    <property type="entry name" value="MACPF"/>
    <property type="match status" value="3"/>
</dbReference>
<evidence type="ECO:0000313" key="9">
    <source>
        <dbReference type="Proteomes" id="UP001249851"/>
    </source>
</evidence>
<feature type="signal peptide" evidence="6">
    <location>
        <begin position="1"/>
        <end position="17"/>
    </location>
</feature>
<evidence type="ECO:0000256" key="3">
    <source>
        <dbReference type="ARBA" id="ARBA00022852"/>
    </source>
</evidence>
<dbReference type="GO" id="GO:0005576">
    <property type="term" value="C:extracellular region"/>
    <property type="evidence" value="ECO:0007669"/>
    <property type="project" value="UniProtKB-SubCell"/>
</dbReference>
<evidence type="ECO:0000256" key="2">
    <source>
        <dbReference type="ARBA" id="ARBA00022525"/>
    </source>
</evidence>
<sequence length="1473" mass="166451">MALLLILLISLSAPFRGLLVKSISSHDVMEELGKTIHLRKINILEDFTEKEETVFEKIPDDCFKEKELHSSRRNFEYYKNTKVFYSKTAIGAGLEASQQSTFTLGATLSSSSSTAYSSNVEVSGISLNILALKKKMFVKKECLTNVEISKLTKNFLDEYETLPKSISKPWKSHSWQTYKKFFDKFGSHIILSVNGGASIKQTTFAQSSESYSERDFQVKSCVSLAGPTSVGMLGVEACANISKTEKKRASNMNIQKRLIVLGGTKNTRNALYSQRTKELIEKLMNEAGESDQAVAHTFTSIWDVLLSRFKYGTDNYIRAVNLQNYYLGYLNYGCQELPSTALLSNGKRLYFRQFNYTKSSAQESPEFSCTLAKEGCHSSNDCHYRVGVYCGCYGDTCVRYKSEKQDSGVSKVTAHANRVESWSWHGCDWTQLWVRCGCKNKQLDQRKVVWTLPSRDFVKGSPTINRSLADTDSDTYELAKGVNLRKTNLLSDFQERQASVFEALPSICFKKTDLHYSGSHFDYYANTKAFYSKTAVTAGLDVALQSAFTLGATLSSVIQKTDSEKNRVSGLSLNVRALTEKILVKKDCLDDIEISNLTKRLLKDFEILPLRFAEPWLANAWKPYHDFLETFGSHVITSVKRGSSIKQTTFAESSESYSQRDFQIKSCISLAGPTNVGKLGVEACANVSNSEVSSASTMNTVDKLIVRGGTRETRNALFNQRTKELIEKLMNEAGESNAAVEHSFRSIWDILQSRFKYGSDNYIRAVNLQYYYLGYLNYGCRFEESGGVRMQKFDYARGATRESPEFECTLAPEGCHNDDDCHYRALFRCSCYGSSCVRYKKEEQDTGDSKLTVYANVDKKWGRHGCDWKLTNLTCSCYNENTSLRKQVWRIPQKDAAKKGDRSTTNNGLKNPLQITEKNWNKTVEEEENYHFTMALLLILLISLSAPFRGLLVKSNSSDDVMEELGKAIYLRKTNLLDDFTENEETVFEKIPSDCFKEKELHYSGSNFDYYKNTKAFYSKTATGANLDASLQSTFTLGVTLSSSSSNEYSSNMEVSGISLNILALKKKMFVKKECLTNVEISKLTKNFLDEYETLPKSINKPWKSHSWQVYTKFLDKFGSHIILSIKSGASIKQTTFAQSSESYSERDFQVKSCVSLAGPTSVGKVGVDACGNISKTEKNRASNMNTQGKLIVLGGTKNTRNALHSQRTKELFEKLMNEADETDAAVAHTFTSIWDVLRSRFKHGTDNYIRAVNLQNYYLGYLNYGCQDSASTAQLSGGKRLYFRQFNYTKSSTQESPEFSCTLAKEGCHSSNDCHYRVGVYCGCYGDTCVRYKPEKQDTGISKVTAHPNRVKSWKWHGCDWKKLWIKCECKNKHLDQRKEVWVLPSRDFVKGSHGYDQHKPDHQEEQQERVASGLQKSAEEKLGRAQIGSQKGEFVTSGDDDFTKRSKPLNPFVNFENHLFSLILIEVFSPG</sequence>
<dbReference type="PANTHER" id="PTHR45742">
    <property type="entry name" value="COMPLEMENT COMPONENT C6"/>
    <property type="match status" value="1"/>
</dbReference>
<feature type="domain" description="MACPF" evidence="7">
    <location>
        <begin position="932"/>
        <end position="1270"/>
    </location>
</feature>
<keyword evidence="9" id="KW-1185">Reference proteome</keyword>
<reference evidence="8" key="2">
    <citation type="journal article" date="2023" name="Science">
        <title>Genomic signatures of disease resistance in endangered staghorn corals.</title>
        <authorList>
            <person name="Vollmer S.V."/>
            <person name="Selwyn J.D."/>
            <person name="Despard B.A."/>
            <person name="Roesel C.L."/>
        </authorList>
    </citation>
    <scope>NUCLEOTIDE SEQUENCE</scope>
    <source>
        <strain evidence="8">K2</strain>
    </source>
</reference>
<feature type="compositionally biased region" description="Basic and acidic residues" evidence="5">
    <location>
        <begin position="1395"/>
        <end position="1410"/>
    </location>
</feature>
<comment type="subcellular location">
    <subcellularLocation>
        <location evidence="1">Secreted</location>
    </subcellularLocation>
</comment>
<dbReference type="InterPro" id="IPR020864">
    <property type="entry name" value="MACPF"/>
</dbReference>
<evidence type="ECO:0000256" key="6">
    <source>
        <dbReference type="SAM" id="SignalP"/>
    </source>
</evidence>
<comment type="caution">
    <text evidence="8">The sequence shown here is derived from an EMBL/GenBank/DDBJ whole genome shotgun (WGS) entry which is preliminary data.</text>
</comment>
<evidence type="ECO:0000259" key="7">
    <source>
        <dbReference type="PROSITE" id="PS51412"/>
    </source>
</evidence>
<evidence type="ECO:0000313" key="8">
    <source>
        <dbReference type="EMBL" id="KAK2573128.1"/>
    </source>
</evidence>
<evidence type="ECO:0000256" key="1">
    <source>
        <dbReference type="ARBA" id="ARBA00004613"/>
    </source>
</evidence>
<keyword evidence="4" id="KW-1015">Disulfide bond</keyword>
<protein>
    <submittedName>
        <fullName evidence="8">DELTA-alicitoxin-Pse2b</fullName>
    </submittedName>
</protein>
<keyword evidence="3" id="KW-0204">Cytolysis</keyword>
<feature type="chain" id="PRO_5042169026" evidence="6">
    <location>
        <begin position="18"/>
        <end position="1473"/>
    </location>
</feature>
<feature type="domain" description="MACPF" evidence="7">
    <location>
        <begin position="1"/>
        <end position="337"/>
    </location>
</feature>
<accession>A0AAD9R5B2</accession>
<dbReference type="Proteomes" id="UP001249851">
    <property type="component" value="Unassembled WGS sequence"/>
</dbReference>
<keyword evidence="2" id="KW-0964">Secreted</keyword>
<evidence type="ECO:0000256" key="4">
    <source>
        <dbReference type="ARBA" id="ARBA00023157"/>
    </source>
</evidence>
<evidence type="ECO:0000256" key="5">
    <source>
        <dbReference type="SAM" id="MobiDB-lite"/>
    </source>
</evidence>
<feature type="region of interest" description="Disordered" evidence="5">
    <location>
        <begin position="1395"/>
        <end position="1442"/>
    </location>
</feature>
<organism evidence="8 9">
    <name type="scientific">Acropora cervicornis</name>
    <name type="common">Staghorn coral</name>
    <dbReference type="NCBI Taxonomy" id="6130"/>
    <lineage>
        <taxon>Eukaryota</taxon>
        <taxon>Metazoa</taxon>
        <taxon>Cnidaria</taxon>
        <taxon>Anthozoa</taxon>
        <taxon>Hexacorallia</taxon>
        <taxon>Scleractinia</taxon>
        <taxon>Astrocoeniina</taxon>
        <taxon>Acroporidae</taxon>
        <taxon>Acropora</taxon>
    </lineage>
</organism>
<proteinExistence type="predicted"/>
<dbReference type="EMBL" id="JARQWQ010000003">
    <property type="protein sequence ID" value="KAK2573128.1"/>
    <property type="molecule type" value="Genomic_DNA"/>
</dbReference>
<keyword evidence="6" id="KW-0732">Signal</keyword>
<dbReference type="GO" id="GO:0031640">
    <property type="term" value="P:killing of cells of another organism"/>
    <property type="evidence" value="ECO:0007669"/>
    <property type="project" value="UniProtKB-KW"/>
</dbReference>
<reference evidence="8" key="1">
    <citation type="journal article" date="2023" name="G3 (Bethesda)">
        <title>Whole genome assembly and annotation of the endangered Caribbean coral Acropora cervicornis.</title>
        <authorList>
            <person name="Selwyn J.D."/>
            <person name="Vollmer S.V."/>
        </authorList>
    </citation>
    <scope>NUCLEOTIDE SEQUENCE</scope>
    <source>
        <strain evidence="8">K2</strain>
    </source>
</reference>
<feature type="domain" description="MACPF" evidence="7">
    <location>
        <begin position="434"/>
        <end position="783"/>
    </location>
</feature>
<dbReference type="PROSITE" id="PS51412">
    <property type="entry name" value="MACPF_2"/>
    <property type="match status" value="3"/>
</dbReference>
<name>A0AAD9R5B2_ACRCE</name>
<gene>
    <name evidence="8" type="ORF">P5673_002169</name>
</gene>
<dbReference type="PANTHER" id="PTHR45742:SF8">
    <property type="entry name" value="FLOCCULATION PROTEIN FLO11"/>
    <property type="match status" value="1"/>
</dbReference>